<accession>A0AAD8Y198</accession>
<keyword evidence="2" id="KW-1185">Reference proteome</keyword>
<comment type="caution">
    <text evidence="1">The sequence shown here is derived from an EMBL/GenBank/DDBJ whole genome shotgun (WGS) entry which is preliminary data.</text>
</comment>
<dbReference type="EMBL" id="JATAAI010000023">
    <property type="protein sequence ID" value="KAK1737769.1"/>
    <property type="molecule type" value="Genomic_DNA"/>
</dbReference>
<evidence type="ECO:0000313" key="1">
    <source>
        <dbReference type="EMBL" id="KAK1737769.1"/>
    </source>
</evidence>
<organism evidence="1 2">
    <name type="scientific">Skeletonema marinoi</name>
    <dbReference type="NCBI Taxonomy" id="267567"/>
    <lineage>
        <taxon>Eukaryota</taxon>
        <taxon>Sar</taxon>
        <taxon>Stramenopiles</taxon>
        <taxon>Ochrophyta</taxon>
        <taxon>Bacillariophyta</taxon>
        <taxon>Coscinodiscophyceae</taxon>
        <taxon>Thalassiosirophycidae</taxon>
        <taxon>Thalassiosirales</taxon>
        <taxon>Skeletonemataceae</taxon>
        <taxon>Skeletonema</taxon>
        <taxon>Skeletonema marinoi-dohrnii complex</taxon>
    </lineage>
</organism>
<name>A0AAD8Y198_9STRA</name>
<reference evidence="1" key="1">
    <citation type="submission" date="2023-06" db="EMBL/GenBank/DDBJ databases">
        <title>Survivors Of The Sea: Transcriptome response of Skeletonema marinoi to long-term dormancy.</title>
        <authorList>
            <person name="Pinder M.I.M."/>
            <person name="Kourtchenko O."/>
            <person name="Robertson E.K."/>
            <person name="Larsson T."/>
            <person name="Maumus F."/>
            <person name="Osuna-Cruz C.M."/>
            <person name="Vancaester E."/>
            <person name="Stenow R."/>
            <person name="Vandepoele K."/>
            <person name="Ploug H."/>
            <person name="Bruchert V."/>
            <person name="Godhe A."/>
            <person name="Topel M."/>
        </authorList>
    </citation>
    <scope>NUCLEOTIDE SEQUENCE</scope>
    <source>
        <strain evidence="1">R05AC</strain>
    </source>
</reference>
<evidence type="ECO:0000313" key="2">
    <source>
        <dbReference type="Proteomes" id="UP001224775"/>
    </source>
</evidence>
<dbReference type="AlphaFoldDB" id="A0AAD8Y198"/>
<dbReference type="Proteomes" id="UP001224775">
    <property type="component" value="Unassembled WGS sequence"/>
</dbReference>
<gene>
    <name evidence="1" type="ORF">QTG54_011541</name>
</gene>
<protein>
    <submittedName>
        <fullName evidence="1">Uncharacterized protein</fullName>
    </submittedName>
</protein>
<sequence>MTQGTFHYSTHLFLSDAHGTRNYEPNIQVDHPPNHHVVRLQPCPVIDNHYTLSVRMLGVTRRRIRYDTTIWFRDEEVFSIQNEEMLVDAGRWMQMGVINLHDELTELEETTAGILILPGVEEYNDDDDDELRRHFILSYMRVSINFVEVEEEEVERVPQRVATFAKWAVWTLLGFAMQHALGD</sequence>
<proteinExistence type="predicted"/>